<reference evidence="1 2" key="1">
    <citation type="journal article" date="2023" name="Science">
        <title>Complex scaffold remodeling in plant triterpene biosynthesis.</title>
        <authorList>
            <person name="De La Pena R."/>
            <person name="Hodgson H."/>
            <person name="Liu J.C."/>
            <person name="Stephenson M.J."/>
            <person name="Martin A.C."/>
            <person name="Owen C."/>
            <person name="Harkess A."/>
            <person name="Leebens-Mack J."/>
            <person name="Jimenez L.E."/>
            <person name="Osbourn A."/>
            <person name="Sattely E.S."/>
        </authorList>
    </citation>
    <scope>NUCLEOTIDE SEQUENCE [LARGE SCALE GENOMIC DNA]</scope>
    <source>
        <strain evidence="2">cv. JPN11</strain>
        <tissue evidence="1">Leaf</tissue>
    </source>
</reference>
<proteinExistence type="predicted"/>
<evidence type="ECO:0000313" key="1">
    <source>
        <dbReference type="EMBL" id="KAJ4701115.1"/>
    </source>
</evidence>
<dbReference type="EMBL" id="CM051407">
    <property type="protein sequence ID" value="KAJ4701115.1"/>
    <property type="molecule type" value="Genomic_DNA"/>
</dbReference>
<keyword evidence="2" id="KW-1185">Reference proteome</keyword>
<evidence type="ECO:0000313" key="2">
    <source>
        <dbReference type="Proteomes" id="UP001164539"/>
    </source>
</evidence>
<organism evidence="1 2">
    <name type="scientific">Melia azedarach</name>
    <name type="common">Chinaberry tree</name>
    <dbReference type="NCBI Taxonomy" id="155640"/>
    <lineage>
        <taxon>Eukaryota</taxon>
        <taxon>Viridiplantae</taxon>
        <taxon>Streptophyta</taxon>
        <taxon>Embryophyta</taxon>
        <taxon>Tracheophyta</taxon>
        <taxon>Spermatophyta</taxon>
        <taxon>Magnoliopsida</taxon>
        <taxon>eudicotyledons</taxon>
        <taxon>Gunneridae</taxon>
        <taxon>Pentapetalae</taxon>
        <taxon>rosids</taxon>
        <taxon>malvids</taxon>
        <taxon>Sapindales</taxon>
        <taxon>Meliaceae</taxon>
        <taxon>Melia</taxon>
    </lineage>
</organism>
<comment type="caution">
    <text evidence="1">The sequence shown here is derived from an EMBL/GenBank/DDBJ whole genome shotgun (WGS) entry which is preliminary data.</text>
</comment>
<dbReference type="Proteomes" id="UP001164539">
    <property type="component" value="Chromosome 14"/>
</dbReference>
<name>A0ACC1WTA6_MELAZ</name>
<gene>
    <name evidence="1" type="ORF">OWV82_024404</name>
</gene>
<accession>A0ACC1WTA6</accession>
<sequence>MLPIIIPSIFQILGFLLLSSFLHCQALVHHTFVIEDTPYTRLCSTKNILTVNGQFPGPTLYANKNDTIIVDVYNKANYNITIHWHGVKQPRNPWADGPEYITQCPIRAGEKFRQRIILSDEEGTLWWHAHSDWSRATVHGAIVVHPKKGTNYPFPKPHSDVPIILGEWWKKDIVQVYNEFTQSGGNPDVSDLYPCSKSDTYKLTVDYGKTYLLRLINAAVEDILFFAVAKHQLTVVGTDGSYTKPLKANYITISPGQTIDVLLEANQKPDRYYMAARVYSSAANVDFDNTTTTAILQYKQNTNTSSYPSLPYLPSYNDTNASVSFTGKLRSLINHPSDLPLNINRKLIFTISVNSLPCDSNSCEGPDGSRLSASVNNISFVSPQTDILQAYYNNISGVYGDDFPDKPPLLFNFTADELPAYLNTPGKATEVKVVEYDSTVEIVLQGTNLLAGTDHPIHLHGYSFYVVGWGFGNFDKQKDPLNYNLIDPPLQNTIAVPKNGWAAIRFKANNPGVWFMHCHLERHLSWGMEMVFIVKNGQSPKQQLLPPPPHMPSC</sequence>
<protein>
    <submittedName>
        <fullName evidence="1">Laccase</fullName>
    </submittedName>
</protein>